<feature type="domain" description="Nudix hydrolase" evidence="1">
    <location>
        <begin position="55"/>
        <end position="194"/>
    </location>
</feature>
<organism evidence="2 3">
    <name type="scientific">Gymnopilus junonius</name>
    <name type="common">Spectacular rustgill mushroom</name>
    <name type="synonym">Gymnopilus spectabilis subsp. junonius</name>
    <dbReference type="NCBI Taxonomy" id="109634"/>
    <lineage>
        <taxon>Eukaryota</taxon>
        <taxon>Fungi</taxon>
        <taxon>Dikarya</taxon>
        <taxon>Basidiomycota</taxon>
        <taxon>Agaricomycotina</taxon>
        <taxon>Agaricomycetes</taxon>
        <taxon>Agaricomycetidae</taxon>
        <taxon>Agaricales</taxon>
        <taxon>Agaricineae</taxon>
        <taxon>Hymenogastraceae</taxon>
        <taxon>Gymnopilus</taxon>
    </lineage>
</organism>
<keyword evidence="3" id="KW-1185">Reference proteome</keyword>
<dbReference type="Proteomes" id="UP000724874">
    <property type="component" value="Unassembled WGS sequence"/>
</dbReference>
<dbReference type="Gene3D" id="3.90.79.10">
    <property type="entry name" value="Nucleoside Triphosphate Pyrophosphohydrolase"/>
    <property type="match status" value="1"/>
</dbReference>
<dbReference type="OrthoDB" id="10260614at2759"/>
<dbReference type="InterPro" id="IPR015797">
    <property type="entry name" value="NUDIX_hydrolase-like_dom_sf"/>
</dbReference>
<dbReference type="CDD" id="cd03426">
    <property type="entry name" value="NUDIX_CoAse_Nudt7"/>
    <property type="match status" value="1"/>
</dbReference>
<dbReference type="PANTHER" id="PTHR12992:SF45">
    <property type="entry name" value="NUDIX HYDROLASE DOMAIN-CONTAINING PROTEIN"/>
    <property type="match status" value="1"/>
</dbReference>
<evidence type="ECO:0000313" key="2">
    <source>
        <dbReference type="EMBL" id="KAF8907669.1"/>
    </source>
</evidence>
<reference evidence="2" key="1">
    <citation type="submission" date="2020-11" db="EMBL/GenBank/DDBJ databases">
        <authorList>
            <consortium name="DOE Joint Genome Institute"/>
            <person name="Ahrendt S."/>
            <person name="Riley R."/>
            <person name="Andreopoulos W."/>
            <person name="LaButti K."/>
            <person name="Pangilinan J."/>
            <person name="Ruiz-duenas F.J."/>
            <person name="Barrasa J.M."/>
            <person name="Sanchez-Garcia M."/>
            <person name="Camarero S."/>
            <person name="Miyauchi S."/>
            <person name="Serrano A."/>
            <person name="Linde D."/>
            <person name="Babiker R."/>
            <person name="Drula E."/>
            <person name="Ayuso-Fernandez I."/>
            <person name="Pacheco R."/>
            <person name="Padilla G."/>
            <person name="Ferreira P."/>
            <person name="Barriuso J."/>
            <person name="Kellner H."/>
            <person name="Castanera R."/>
            <person name="Alfaro M."/>
            <person name="Ramirez L."/>
            <person name="Pisabarro A.G."/>
            <person name="Kuo A."/>
            <person name="Tritt A."/>
            <person name="Lipzen A."/>
            <person name="He G."/>
            <person name="Yan M."/>
            <person name="Ng V."/>
            <person name="Cullen D."/>
            <person name="Martin F."/>
            <person name="Rosso M.-N."/>
            <person name="Henrissat B."/>
            <person name="Hibbett D."/>
            <person name="Martinez A.T."/>
            <person name="Grigoriev I.V."/>
        </authorList>
    </citation>
    <scope>NUCLEOTIDE SEQUENCE</scope>
    <source>
        <strain evidence="2">AH 44721</strain>
    </source>
</reference>
<dbReference type="PANTHER" id="PTHR12992">
    <property type="entry name" value="NUDIX HYDROLASE"/>
    <property type="match status" value="1"/>
</dbReference>
<dbReference type="GO" id="GO:0010945">
    <property type="term" value="F:coenzyme A diphosphatase activity"/>
    <property type="evidence" value="ECO:0007669"/>
    <property type="project" value="InterPro"/>
</dbReference>
<name>A0A9P5NXB1_GYMJU</name>
<proteinExistence type="predicted"/>
<accession>A0A9P5NXB1</accession>
<dbReference type="AlphaFoldDB" id="A0A9P5NXB1"/>
<dbReference type="InterPro" id="IPR000086">
    <property type="entry name" value="NUDIX_hydrolase_dom"/>
</dbReference>
<comment type="caution">
    <text evidence="2">The sequence shown here is derived from an EMBL/GenBank/DDBJ whole genome shotgun (WGS) entry which is preliminary data.</text>
</comment>
<dbReference type="SUPFAM" id="SSF55811">
    <property type="entry name" value="Nudix"/>
    <property type="match status" value="1"/>
</dbReference>
<protein>
    <recommendedName>
        <fullName evidence="1">Nudix hydrolase domain-containing protein</fullName>
    </recommendedName>
</protein>
<gene>
    <name evidence="2" type="ORF">CPB84DRAFT_1725466</name>
</gene>
<sequence>MQAQALCSSFEATSVISNFSEETRPWVRNLVDFFEACKEEQESRISYLTGIKPSARLASVLVLLFERDRHLRVLATVRGKNLKTHGGQTSLPGGKMEEGDHGDIFTTAYREANEEVALPLSHPNIHTLGILELQPFHGLVVTPVVALLTGISVLDHLKARDGEVDLIYSHPLQGFVEPNIAPKYDILVSHGGRDWPYELQYHNHQDYIVEALDNMVYRLHRFQTSTAPVTGLTADVLIRTAEIAYKKQPVYERYALGQVRNFDTLVAMFEKLR</sequence>
<dbReference type="GO" id="GO:0015938">
    <property type="term" value="P:coenzyme A catabolic process"/>
    <property type="evidence" value="ECO:0007669"/>
    <property type="project" value="TreeGrafter"/>
</dbReference>
<evidence type="ECO:0000259" key="1">
    <source>
        <dbReference type="PROSITE" id="PS51462"/>
    </source>
</evidence>
<evidence type="ECO:0000313" key="3">
    <source>
        <dbReference type="Proteomes" id="UP000724874"/>
    </source>
</evidence>
<dbReference type="InterPro" id="IPR045121">
    <property type="entry name" value="CoAse"/>
</dbReference>
<dbReference type="EMBL" id="JADNYJ010000014">
    <property type="protein sequence ID" value="KAF8907669.1"/>
    <property type="molecule type" value="Genomic_DNA"/>
</dbReference>
<dbReference type="PROSITE" id="PS51462">
    <property type="entry name" value="NUDIX"/>
    <property type="match status" value="1"/>
</dbReference>
<dbReference type="Pfam" id="PF00293">
    <property type="entry name" value="NUDIX"/>
    <property type="match status" value="1"/>
</dbReference>